<gene>
    <name evidence="1" type="ORF">BRADI_2g02206v3</name>
</gene>
<sequence length="135" mass="14592">MPIGTNGGRGRVGEVGAGGTGRWYASKRVGAWDSVGIDRSSSVDRRSARGGRDIKKTKKEWTTGSVLKTQARRLSGSLLAAVFSLTHTAGQSVTLWRRHGWCVVRGMARRSGWSWPAPRGSVKGDGLFVSRRPDP</sequence>
<dbReference type="Gramene" id="PNT69885">
    <property type="protein sequence ID" value="PNT69885"/>
    <property type="gene ID" value="BRADI_2g02206v3"/>
</dbReference>
<reference evidence="2" key="3">
    <citation type="submission" date="2018-08" db="UniProtKB">
        <authorList>
            <consortium name="EnsemblPlants"/>
        </authorList>
    </citation>
    <scope>IDENTIFICATION</scope>
    <source>
        <strain evidence="2">cv. Bd21</strain>
    </source>
</reference>
<keyword evidence="3" id="KW-1185">Reference proteome</keyword>
<proteinExistence type="predicted"/>
<protein>
    <submittedName>
        <fullName evidence="1 2">Uncharacterized protein</fullName>
    </submittedName>
</protein>
<dbReference type="Proteomes" id="UP000008810">
    <property type="component" value="Chromosome 2"/>
</dbReference>
<evidence type="ECO:0000313" key="2">
    <source>
        <dbReference type="EnsemblPlants" id="PNT69885"/>
    </source>
</evidence>
<dbReference type="AlphaFoldDB" id="A0A2K2D6H2"/>
<evidence type="ECO:0000313" key="1">
    <source>
        <dbReference type="EMBL" id="PNT69885.1"/>
    </source>
</evidence>
<dbReference type="EnsemblPlants" id="PNT69885">
    <property type="protein sequence ID" value="PNT69885"/>
    <property type="gene ID" value="BRADI_2g02206v3"/>
</dbReference>
<reference evidence="1" key="2">
    <citation type="submission" date="2017-06" db="EMBL/GenBank/DDBJ databases">
        <title>WGS assembly of Brachypodium distachyon.</title>
        <authorList>
            <consortium name="The International Brachypodium Initiative"/>
            <person name="Lucas S."/>
            <person name="Harmon-Smith M."/>
            <person name="Lail K."/>
            <person name="Tice H."/>
            <person name="Grimwood J."/>
            <person name="Bruce D."/>
            <person name="Barry K."/>
            <person name="Shu S."/>
            <person name="Lindquist E."/>
            <person name="Wang M."/>
            <person name="Pitluck S."/>
            <person name="Vogel J.P."/>
            <person name="Garvin D.F."/>
            <person name="Mockler T.C."/>
            <person name="Schmutz J."/>
            <person name="Rokhsar D."/>
            <person name="Bevan M.W."/>
        </authorList>
    </citation>
    <scope>NUCLEOTIDE SEQUENCE</scope>
    <source>
        <strain evidence="1">Bd21</strain>
    </source>
</reference>
<evidence type="ECO:0000313" key="3">
    <source>
        <dbReference type="Proteomes" id="UP000008810"/>
    </source>
</evidence>
<organism evidence="1">
    <name type="scientific">Brachypodium distachyon</name>
    <name type="common">Purple false brome</name>
    <name type="synonym">Trachynia distachya</name>
    <dbReference type="NCBI Taxonomy" id="15368"/>
    <lineage>
        <taxon>Eukaryota</taxon>
        <taxon>Viridiplantae</taxon>
        <taxon>Streptophyta</taxon>
        <taxon>Embryophyta</taxon>
        <taxon>Tracheophyta</taxon>
        <taxon>Spermatophyta</taxon>
        <taxon>Magnoliopsida</taxon>
        <taxon>Liliopsida</taxon>
        <taxon>Poales</taxon>
        <taxon>Poaceae</taxon>
        <taxon>BOP clade</taxon>
        <taxon>Pooideae</taxon>
        <taxon>Stipodae</taxon>
        <taxon>Brachypodieae</taxon>
        <taxon>Brachypodium</taxon>
    </lineage>
</organism>
<accession>A0A2K2D6H2</accession>
<name>A0A2K2D6H2_BRADI</name>
<reference evidence="1 2" key="1">
    <citation type="journal article" date="2010" name="Nature">
        <title>Genome sequencing and analysis of the model grass Brachypodium distachyon.</title>
        <authorList>
            <consortium name="International Brachypodium Initiative"/>
        </authorList>
    </citation>
    <scope>NUCLEOTIDE SEQUENCE [LARGE SCALE GENOMIC DNA]</scope>
    <source>
        <strain evidence="1 2">Bd21</strain>
    </source>
</reference>
<dbReference type="InParanoid" id="A0A2K2D6H2"/>
<dbReference type="EMBL" id="CM000881">
    <property type="protein sequence ID" value="PNT69885.1"/>
    <property type="molecule type" value="Genomic_DNA"/>
</dbReference>